<evidence type="ECO:0000313" key="1">
    <source>
        <dbReference type="EMBL" id="KNZ55884.1"/>
    </source>
</evidence>
<comment type="caution">
    <text evidence="1">The sequence shown here is derived from an EMBL/GenBank/DDBJ whole genome shotgun (WGS) entry which is preliminary data.</text>
</comment>
<dbReference type="PANTHER" id="PTHR11439">
    <property type="entry name" value="GAG-POL-RELATED RETROTRANSPOSON"/>
    <property type="match status" value="1"/>
</dbReference>
<dbReference type="Proteomes" id="UP000037035">
    <property type="component" value="Unassembled WGS sequence"/>
</dbReference>
<dbReference type="PANTHER" id="PTHR11439:SF440">
    <property type="entry name" value="INTEGRASE CATALYTIC DOMAIN-CONTAINING PROTEIN"/>
    <property type="match status" value="1"/>
</dbReference>
<protein>
    <recommendedName>
        <fullName evidence="3">Retrovirus-related Pol polyprotein from transposon TNT 1-94</fullName>
    </recommendedName>
</protein>
<gene>
    <name evidence="1" type="ORF">VP01_2554g1</name>
</gene>
<name>A0A0L6V5A4_9BASI</name>
<proteinExistence type="predicted"/>
<evidence type="ECO:0000313" key="2">
    <source>
        <dbReference type="Proteomes" id="UP000037035"/>
    </source>
</evidence>
<organism evidence="1 2">
    <name type="scientific">Puccinia sorghi</name>
    <dbReference type="NCBI Taxonomy" id="27349"/>
    <lineage>
        <taxon>Eukaryota</taxon>
        <taxon>Fungi</taxon>
        <taxon>Dikarya</taxon>
        <taxon>Basidiomycota</taxon>
        <taxon>Pucciniomycotina</taxon>
        <taxon>Pucciniomycetes</taxon>
        <taxon>Pucciniales</taxon>
        <taxon>Pucciniaceae</taxon>
        <taxon>Puccinia</taxon>
    </lineage>
</organism>
<reference evidence="1 2" key="1">
    <citation type="submission" date="2015-08" db="EMBL/GenBank/DDBJ databases">
        <title>Next Generation Sequencing and Analysis of the Genome of Puccinia sorghi L Schw, the Causal Agent of Maize Common Rust.</title>
        <authorList>
            <person name="Rochi L."/>
            <person name="Burguener G."/>
            <person name="Darino M."/>
            <person name="Turjanski A."/>
            <person name="Kreff E."/>
            <person name="Dieguez M.J."/>
            <person name="Sacco F."/>
        </authorList>
    </citation>
    <scope>NUCLEOTIDE SEQUENCE [LARGE SCALE GENOMIC DNA]</scope>
    <source>
        <strain evidence="1 2">RO10H11247</strain>
    </source>
</reference>
<dbReference type="EMBL" id="LAVV01007452">
    <property type="protein sequence ID" value="KNZ55884.1"/>
    <property type="molecule type" value="Genomic_DNA"/>
</dbReference>
<dbReference type="OrthoDB" id="2801217at2759"/>
<accession>A0A0L6V5A4</accession>
<dbReference type="CDD" id="cd09272">
    <property type="entry name" value="RNase_HI_RT_Ty1"/>
    <property type="match status" value="1"/>
</dbReference>
<dbReference type="VEuPathDB" id="FungiDB:VP01_2554g1"/>
<keyword evidence="2" id="KW-1185">Reference proteome</keyword>
<sequence>MKFERSKDKIFLSQPKHISHGLEELGLTQCKPSTTPLTPNLQLREASDEDHNNFKKLNINYRSAIGLMNYIAANTRPDISFAVSSLARYSVKPGISHWKEVKKVWQYIRRTEHLKFTLEVKDPQSYLNVYSDATWGDDPDSRTSQSGYICYLFGSPISWNSSRQRCITYSSTEAELNPLVESFHEGIWLKALINEIWKLQIDSAHHFIDDSELNKQLTVDDETFKREYCTTHFIDNKGLNDKLKKFGSNSKTRHIDLRTKGIRQEIKALNIKVVLSRGVLEF</sequence>
<evidence type="ECO:0008006" key="3">
    <source>
        <dbReference type="Google" id="ProtNLM"/>
    </source>
</evidence>
<dbReference type="AlphaFoldDB" id="A0A0L6V5A4"/>